<dbReference type="PANTHER" id="PTHR39535:SF3">
    <property type="entry name" value="HTTM DOMAIN-CONTAINING PROTEIN"/>
    <property type="match status" value="1"/>
</dbReference>
<keyword evidence="8" id="KW-1185">Reference proteome</keyword>
<evidence type="ECO:0000313" key="7">
    <source>
        <dbReference type="EMBL" id="EGC28926.1"/>
    </source>
</evidence>
<feature type="transmembrane region" description="Helical" evidence="5">
    <location>
        <begin position="231"/>
        <end position="251"/>
    </location>
</feature>
<sequence length="668" mass="78249">MKFYKYKMTCMFGMDYRSLALFRVAMALCIIGDLIERATDLRVMYTDYGVFPRHLITERYMSNYFFVIHLMNTSFHFQAFLFTLHGVFAFLMLIGYRTRTMAALSWFMTISLQAYNGIVGHGGDVFFRMMLFINIFLPSSEFFSVDKATFFNDYHLTKQINHYNPNSYRVVSFATVAILLQMGLMYVTSYFYKTGEEWHNGESTFYALTLDYFATDIAKVFLNFRGTLRVLTLAVAKWELFGIFFMVSPIFTDWLRLFGAIGFIAMHAGFIMCLRLGFFFFCTAGAQLINIPTPAWELFFDWAEKKILKGQKPTRVYYNTSSPLSQRIALALKTFFIIPGTAVFSPLDSYNNQEISMDSYSVNTANTNNNDNSIYSLSSPPHQQLNEDTTTVYKSKELLGDDWLVTIDSNGLRKRNCHALNFIISKSPLLFPFAMLFNKVPQNVIDAFSYVMQRLHGNTQQKQMLSGKKSLYQKKRNPAPPASNFSKVSINLWMGFVCWFILAYNCKVFNINLGYHHDYNQIAYLFRFDQSWNMFSPAPPKVHWWHVIHGKLDDGTDVELFKDEGLFKFDINTVVNFDKPNPFYKSYRNHRWFKYWENGFNQANSDPLRLEMGRYICREFNSKNFNEKKLYTFSIYFVHEFQHLNGTVSPSQHYSLWNHICYDKPEKK</sequence>
<gene>
    <name evidence="7" type="ORF">DICPUDRAFT_59115</name>
</gene>
<dbReference type="EMBL" id="GL871517">
    <property type="protein sequence ID" value="EGC28926.1"/>
    <property type="molecule type" value="Genomic_DNA"/>
</dbReference>
<name>F1A4F6_DICPU</name>
<dbReference type="OrthoDB" id="15875at2759"/>
<evidence type="ECO:0000313" key="8">
    <source>
        <dbReference type="Proteomes" id="UP000001064"/>
    </source>
</evidence>
<feature type="domain" description="HTTM-like" evidence="6">
    <location>
        <begin position="11"/>
        <end position="295"/>
    </location>
</feature>
<reference evidence="8" key="1">
    <citation type="journal article" date="2011" name="Genome Biol.">
        <title>Comparative genomics of the social amoebae Dictyostelium discoideum and Dictyostelium purpureum.</title>
        <authorList>
            <consortium name="US DOE Joint Genome Institute (JGI-PGF)"/>
            <person name="Sucgang R."/>
            <person name="Kuo A."/>
            <person name="Tian X."/>
            <person name="Salerno W."/>
            <person name="Parikh A."/>
            <person name="Feasley C.L."/>
            <person name="Dalin E."/>
            <person name="Tu H."/>
            <person name="Huang E."/>
            <person name="Barry K."/>
            <person name="Lindquist E."/>
            <person name="Shapiro H."/>
            <person name="Bruce D."/>
            <person name="Schmutz J."/>
            <person name="Salamov A."/>
            <person name="Fey P."/>
            <person name="Gaudet P."/>
            <person name="Anjard C."/>
            <person name="Babu M.M."/>
            <person name="Basu S."/>
            <person name="Bushmanova Y."/>
            <person name="van der Wel H."/>
            <person name="Katoh-Kurasawa M."/>
            <person name="Dinh C."/>
            <person name="Coutinho P.M."/>
            <person name="Saito T."/>
            <person name="Elias M."/>
            <person name="Schaap P."/>
            <person name="Kay R.R."/>
            <person name="Henrissat B."/>
            <person name="Eichinger L."/>
            <person name="Rivero F."/>
            <person name="Putnam N.H."/>
            <person name="West C.M."/>
            <person name="Loomis W.F."/>
            <person name="Chisholm R.L."/>
            <person name="Shaulsky G."/>
            <person name="Strassmann J.E."/>
            <person name="Queller D.C."/>
            <person name="Kuspa A."/>
            <person name="Grigoriev I.V."/>
        </authorList>
    </citation>
    <scope>NUCLEOTIDE SEQUENCE [LARGE SCALE GENOMIC DNA]</scope>
    <source>
        <strain evidence="8">QSDP1</strain>
    </source>
</reference>
<organism evidence="7 8">
    <name type="scientific">Dictyostelium purpureum</name>
    <name type="common">Slime mold</name>
    <dbReference type="NCBI Taxonomy" id="5786"/>
    <lineage>
        <taxon>Eukaryota</taxon>
        <taxon>Amoebozoa</taxon>
        <taxon>Evosea</taxon>
        <taxon>Eumycetozoa</taxon>
        <taxon>Dictyostelia</taxon>
        <taxon>Dictyosteliales</taxon>
        <taxon>Dictyosteliaceae</taxon>
        <taxon>Dictyostelium</taxon>
    </lineage>
</organism>
<dbReference type="eggNOG" id="ENOG502S72F">
    <property type="taxonomic scope" value="Eukaryota"/>
</dbReference>
<evidence type="ECO:0000256" key="3">
    <source>
        <dbReference type="ARBA" id="ARBA00022989"/>
    </source>
</evidence>
<dbReference type="InterPro" id="IPR052964">
    <property type="entry name" value="Sporulation_signal_mat"/>
</dbReference>
<comment type="subcellular location">
    <subcellularLocation>
        <location evidence="1">Endomembrane system</location>
        <topology evidence="1">Multi-pass membrane protein</topology>
    </subcellularLocation>
</comment>
<dbReference type="InterPro" id="IPR011020">
    <property type="entry name" value="HTTM-like"/>
</dbReference>
<feature type="transmembrane region" description="Helical" evidence="5">
    <location>
        <begin position="75"/>
        <end position="94"/>
    </location>
</feature>
<keyword evidence="3 5" id="KW-1133">Transmembrane helix</keyword>
<feature type="transmembrane region" description="Helical" evidence="5">
    <location>
        <begin position="166"/>
        <end position="192"/>
    </location>
</feature>
<evidence type="ECO:0000256" key="4">
    <source>
        <dbReference type="ARBA" id="ARBA00023136"/>
    </source>
</evidence>
<keyword evidence="2 5" id="KW-0812">Transmembrane</keyword>
<accession>F1A4F6</accession>
<evidence type="ECO:0000259" key="6">
    <source>
        <dbReference type="SMART" id="SM00752"/>
    </source>
</evidence>
<dbReference type="SMART" id="SM00752">
    <property type="entry name" value="HTTM"/>
    <property type="match status" value="1"/>
</dbReference>
<dbReference type="GeneID" id="10506932"/>
<evidence type="ECO:0000256" key="2">
    <source>
        <dbReference type="ARBA" id="ARBA00022692"/>
    </source>
</evidence>
<dbReference type="GO" id="GO:0012505">
    <property type="term" value="C:endomembrane system"/>
    <property type="evidence" value="ECO:0007669"/>
    <property type="project" value="UniProtKB-SubCell"/>
</dbReference>
<proteinExistence type="predicted"/>
<dbReference type="InParanoid" id="F1A4F6"/>
<protein>
    <recommendedName>
        <fullName evidence="6">HTTM-like domain-containing protein</fullName>
    </recommendedName>
</protein>
<keyword evidence="4 5" id="KW-0472">Membrane</keyword>
<dbReference type="OMA" id="HAGFIMC"/>
<dbReference type="RefSeq" id="XP_003294551.1">
    <property type="nucleotide sequence ID" value="XM_003294503.1"/>
</dbReference>
<dbReference type="VEuPathDB" id="AmoebaDB:DICPUDRAFT_59115"/>
<evidence type="ECO:0000256" key="1">
    <source>
        <dbReference type="ARBA" id="ARBA00004127"/>
    </source>
</evidence>
<dbReference type="Proteomes" id="UP000001064">
    <property type="component" value="Unassembled WGS sequence"/>
</dbReference>
<dbReference type="KEGG" id="dpp:DICPUDRAFT_59115"/>
<dbReference type="PANTHER" id="PTHR39535">
    <property type="entry name" value="SPORULATION-DELAYING PROTEIN SDPB"/>
    <property type="match status" value="1"/>
</dbReference>
<evidence type="ECO:0000256" key="5">
    <source>
        <dbReference type="SAM" id="Phobius"/>
    </source>
</evidence>
<dbReference type="AlphaFoldDB" id="F1A4F6"/>
<feature type="transmembrane region" description="Helical" evidence="5">
    <location>
        <begin position="257"/>
        <end position="281"/>
    </location>
</feature>